<dbReference type="AlphaFoldDB" id="A0A4U9U1Q8"/>
<organism evidence="2">
    <name type="scientific">Serratia fonticola</name>
    <dbReference type="NCBI Taxonomy" id="47917"/>
    <lineage>
        <taxon>Bacteria</taxon>
        <taxon>Pseudomonadati</taxon>
        <taxon>Pseudomonadota</taxon>
        <taxon>Gammaproteobacteria</taxon>
        <taxon>Enterobacterales</taxon>
        <taxon>Yersiniaceae</taxon>
        <taxon>Serratia</taxon>
    </lineage>
</organism>
<dbReference type="GO" id="GO:0007155">
    <property type="term" value="P:cell adhesion"/>
    <property type="evidence" value="ECO:0007669"/>
    <property type="project" value="InterPro"/>
</dbReference>
<proteinExistence type="predicted"/>
<accession>A0A4U9U1Q8</accession>
<dbReference type="InterPro" id="IPR036937">
    <property type="entry name" value="Adhesion_dom_fimbrial_sf"/>
</dbReference>
<sequence length="212" mass="22105">MYNGPLPVATPARPGVYDSSTARFIHKGQATGSASWRITSYGCNFPVKYCLIGGLKVFHAMRAGRILDTCSSSIPTTPTPSTCTINGGQDINVNFGNVDRNDIGTGPEGSLVQTKNLTISCQGNGVQNFSIRMQSTPASWNNNAIQSSNKNVGIATTFNGRAITNGTTMNMAVNGSSSANLTFTPVRGAGSDPSNIATGAFTASTTLIVTQQ</sequence>
<dbReference type="InterPro" id="IPR000259">
    <property type="entry name" value="Adhesion_dom_fimbrial"/>
</dbReference>
<name>A0A4U9U1Q8_SERFO</name>
<dbReference type="GO" id="GO:0009289">
    <property type="term" value="C:pilus"/>
    <property type="evidence" value="ECO:0007669"/>
    <property type="project" value="InterPro"/>
</dbReference>
<reference evidence="2" key="1">
    <citation type="submission" date="2019-05" db="EMBL/GenBank/DDBJ databases">
        <authorList>
            <consortium name="Pathogen Informatics"/>
        </authorList>
    </citation>
    <scope>NUCLEOTIDE SEQUENCE [LARGE SCALE GENOMIC DNA]</scope>
    <source>
        <strain evidence="2">NCTC12965</strain>
    </source>
</reference>
<dbReference type="EMBL" id="CABEEZ010000045">
    <property type="protein sequence ID" value="VTR26706.1"/>
    <property type="molecule type" value="Genomic_DNA"/>
</dbReference>
<dbReference type="Pfam" id="PF00419">
    <property type="entry name" value="Fimbrial"/>
    <property type="match status" value="1"/>
</dbReference>
<feature type="domain" description="Fimbrial-type adhesion" evidence="1">
    <location>
        <begin position="78"/>
        <end position="210"/>
    </location>
</feature>
<gene>
    <name evidence="2" type="ORF">NCTC12965_02407</name>
</gene>
<dbReference type="SUPFAM" id="SSF49401">
    <property type="entry name" value="Bacterial adhesins"/>
    <property type="match status" value="1"/>
</dbReference>
<evidence type="ECO:0000313" key="2">
    <source>
        <dbReference type="EMBL" id="VTR26706.1"/>
    </source>
</evidence>
<evidence type="ECO:0000259" key="1">
    <source>
        <dbReference type="Pfam" id="PF00419"/>
    </source>
</evidence>
<dbReference type="InterPro" id="IPR008966">
    <property type="entry name" value="Adhesion_dom_sf"/>
</dbReference>
<protein>
    <submittedName>
        <fullName evidence="2">Fimbrial protein BcfD</fullName>
    </submittedName>
</protein>
<dbReference type="Gene3D" id="2.60.40.1090">
    <property type="entry name" value="Fimbrial-type adhesion domain"/>
    <property type="match status" value="1"/>
</dbReference>